<protein>
    <recommendedName>
        <fullName evidence="3">YhaC family protein</fullName>
    </recommendedName>
</protein>
<evidence type="ECO:0000313" key="2">
    <source>
        <dbReference type="Proteomes" id="UP000238186"/>
    </source>
</evidence>
<dbReference type="Gene3D" id="2.160.20.80">
    <property type="entry name" value="E3 ubiquitin-protein ligase SopA"/>
    <property type="match status" value="1"/>
</dbReference>
<evidence type="ECO:0008006" key="3">
    <source>
        <dbReference type="Google" id="ProtNLM"/>
    </source>
</evidence>
<comment type="caution">
    <text evidence="1">The sequence shown here is derived from an EMBL/GenBank/DDBJ whole genome shotgun (WGS) entry which is preliminary data.</text>
</comment>
<dbReference type="AlphaFoldDB" id="A0A2S8DGY1"/>
<dbReference type="EMBL" id="PUGT01000036">
    <property type="protein sequence ID" value="PQN11050.1"/>
    <property type="molecule type" value="Genomic_DNA"/>
</dbReference>
<accession>A0A2S8DGY1</accession>
<organism evidence="1 2">
    <name type="scientific">Shigella dysenteriae</name>
    <dbReference type="NCBI Taxonomy" id="622"/>
    <lineage>
        <taxon>Bacteria</taxon>
        <taxon>Pseudomonadati</taxon>
        <taxon>Pseudomonadota</taxon>
        <taxon>Gammaproteobacteria</taxon>
        <taxon>Enterobacterales</taxon>
        <taxon>Enterobacteriaceae</taxon>
        <taxon>Shigella</taxon>
    </lineage>
</organism>
<name>A0A2S8DGY1_SHIDY</name>
<dbReference type="Proteomes" id="UP000238186">
    <property type="component" value="Unassembled WGS sequence"/>
</dbReference>
<reference evidence="1 2" key="1">
    <citation type="submission" date="2018-02" db="EMBL/GenBank/DDBJ databases">
        <title>Distribution and characterization of Shiga toxin converting temperate phage carried by Shigella flexneri in Hispaniola.</title>
        <authorList>
            <person name="Fogolari M."/>
            <person name="Mavian C."/>
            <person name="Angeletti S."/>
            <person name="Salemi M."/>
            <person name="Lampel K.A."/>
            <person name="Maurelli A.T."/>
        </authorList>
    </citation>
    <scope>NUCLEOTIDE SEQUENCE [LARGE SCALE GENOMIC DNA]</scope>
    <source>
        <strain evidence="1 2">BS979</strain>
    </source>
</reference>
<evidence type="ECO:0000313" key="1">
    <source>
        <dbReference type="EMBL" id="PQN11050.1"/>
    </source>
</evidence>
<sequence>MFPVSSIGNDISSDLVRRKMNDLPEIPIENNLEALAPGIEKLKQTSIQMVTLLNALQPGGKCIITGDFQKELAYLQNVILYNDSFLRLDFLGYNAQIIQRSDNTCELTINEPLKNQEISTGNINVNCPLKDIYNEIRRLNVIFSCGTGDIVDLSSLDLRNVDLDYYDFTDKHMANTILNPFKLDSTNFTNANMFQVNFVSSTQNATISWDYLLKITPVLISISDMYSEEKIKFVESCLNELGDITE</sequence>
<proteinExistence type="predicted"/>
<dbReference type="SUPFAM" id="SSF141571">
    <property type="entry name" value="Pentapeptide repeat-like"/>
    <property type="match status" value="1"/>
</dbReference>
<gene>
    <name evidence="1" type="ORF">C5K18_03080</name>
</gene>